<dbReference type="EMBL" id="VBSP01000012">
    <property type="protein sequence ID" value="TLQ41698.1"/>
    <property type="molecule type" value="Genomic_DNA"/>
</dbReference>
<proteinExistence type="predicted"/>
<dbReference type="SUPFAM" id="SSF56784">
    <property type="entry name" value="HAD-like"/>
    <property type="match status" value="1"/>
</dbReference>
<dbReference type="InterPro" id="IPR006439">
    <property type="entry name" value="HAD-SF_hydro_IA"/>
</dbReference>
<dbReference type="PANTHER" id="PTHR43434">
    <property type="entry name" value="PHOSPHOGLYCOLATE PHOSPHATASE"/>
    <property type="match status" value="1"/>
</dbReference>
<keyword evidence="1" id="KW-0378">Hydrolase</keyword>
<evidence type="ECO:0000313" key="1">
    <source>
        <dbReference type="EMBL" id="TLQ41698.1"/>
    </source>
</evidence>
<reference evidence="1 2" key="1">
    <citation type="submission" date="2019-05" db="EMBL/GenBank/DDBJ databases">
        <title>The metagenome of a microbial culture collection derived from dairy environment covers the genomic content of the human microbiome.</title>
        <authorList>
            <person name="Roder T."/>
            <person name="Wuthrich D."/>
            <person name="Sattari Z."/>
            <person name="Von Ah U."/>
            <person name="Bar C."/>
            <person name="Ronchi F."/>
            <person name="Macpherson A.J."/>
            <person name="Ganal-Vonarburg S.C."/>
            <person name="Bruggmann R."/>
            <person name="Vergeres G."/>
        </authorList>
    </citation>
    <scope>NUCLEOTIDE SEQUENCE [LARGE SCALE GENOMIC DNA]</scope>
    <source>
        <strain evidence="1 2">FAM 24227</strain>
    </source>
</reference>
<comment type="caution">
    <text evidence="1">The sequence shown here is derived from an EMBL/GenBank/DDBJ whole genome shotgun (WGS) entry which is preliminary data.</text>
</comment>
<gene>
    <name evidence="1" type="ORF">FEZ33_04970</name>
</gene>
<dbReference type="OrthoDB" id="9797743at2"/>
<protein>
    <submittedName>
        <fullName evidence="1">HAD family hydrolase</fullName>
    </submittedName>
</protein>
<dbReference type="Proteomes" id="UP000306420">
    <property type="component" value="Unassembled WGS sequence"/>
</dbReference>
<dbReference type="Gene3D" id="1.10.150.240">
    <property type="entry name" value="Putative phosphatase, domain 2"/>
    <property type="match status" value="1"/>
</dbReference>
<dbReference type="SFLD" id="SFLDG01129">
    <property type="entry name" value="C1.5:_HAD__Beta-PGM__Phosphata"/>
    <property type="match status" value="1"/>
</dbReference>
<evidence type="ECO:0000313" key="2">
    <source>
        <dbReference type="Proteomes" id="UP000306420"/>
    </source>
</evidence>
<accession>A0A5R9DVX5</accession>
<dbReference type="GO" id="GO:0008967">
    <property type="term" value="F:phosphoglycolate phosphatase activity"/>
    <property type="evidence" value="ECO:0007669"/>
    <property type="project" value="TreeGrafter"/>
</dbReference>
<dbReference type="InterPro" id="IPR036412">
    <property type="entry name" value="HAD-like_sf"/>
</dbReference>
<sequence>MIKAIILDKDGTLIELGRTWDQPSVDVTNLLLDKTDLNDEDKEAFRKHMGVEGDMVVANSIYAAGSIIDQAREFSKILDMPVSEIEEILEDTYLDYVKDHGEHVLVMDGAMNALEALKDDYILAVVTNDNRRIAEETLKLANIDQYFEFVGGADDFGPKPNPTALHEIARRYDICLDEMIYVGDSTVDMEYGKHTHASIGLATEESHREHLKEADYIISHFDELLDTVDIINAAQ</sequence>
<dbReference type="SFLD" id="SFLDS00003">
    <property type="entry name" value="Haloacid_Dehalogenase"/>
    <property type="match status" value="1"/>
</dbReference>
<dbReference type="AlphaFoldDB" id="A0A5R9DVX5"/>
<dbReference type="RefSeq" id="WP_138404296.1">
    <property type="nucleotide sequence ID" value="NZ_VBSP01000012.1"/>
</dbReference>
<dbReference type="InterPro" id="IPR050155">
    <property type="entry name" value="HAD-like_hydrolase_sf"/>
</dbReference>
<dbReference type="GO" id="GO:0006281">
    <property type="term" value="P:DNA repair"/>
    <property type="evidence" value="ECO:0007669"/>
    <property type="project" value="TreeGrafter"/>
</dbReference>
<dbReference type="Pfam" id="PF13419">
    <property type="entry name" value="HAD_2"/>
    <property type="match status" value="1"/>
</dbReference>
<dbReference type="InterPro" id="IPR023198">
    <property type="entry name" value="PGP-like_dom2"/>
</dbReference>
<dbReference type="PANTHER" id="PTHR43434:SF1">
    <property type="entry name" value="PHOSPHOGLYCOLATE PHOSPHATASE"/>
    <property type="match status" value="1"/>
</dbReference>
<dbReference type="GO" id="GO:0005829">
    <property type="term" value="C:cytosol"/>
    <property type="evidence" value="ECO:0007669"/>
    <property type="project" value="TreeGrafter"/>
</dbReference>
<name>A0A5R9DVX5_9LACT</name>
<dbReference type="InterPro" id="IPR041492">
    <property type="entry name" value="HAD_2"/>
</dbReference>
<organism evidence="1 2">
    <name type="scientific">Ruoffia tabacinasalis</name>
    <dbReference type="NCBI Taxonomy" id="87458"/>
    <lineage>
        <taxon>Bacteria</taxon>
        <taxon>Bacillati</taxon>
        <taxon>Bacillota</taxon>
        <taxon>Bacilli</taxon>
        <taxon>Lactobacillales</taxon>
        <taxon>Aerococcaceae</taxon>
        <taxon>Ruoffia</taxon>
    </lineage>
</organism>
<dbReference type="Gene3D" id="3.40.50.1000">
    <property type="entry name" value="HAD superfamily/HAD-like"/>
    <property type="match status" value="1"/>
</dbReference>
<dbReference type="InterPro" id="IPR023214">
    <property type="entry name" value="HAD_sf"/>
</dbReference>
<dbReference type="NCBIfam" id="TIGR01549">
    <property type="entry name" value="HAD-SF-IA-v1"/>
    <property type="match status" value="1"/>
</dbReference>